<dbReference type="AlphaFoldDB" id="A0A221MB39"/>
<dbReference type="Pfam" id="PF09922">
    <property type="entry name" value="LiaF-like_C"/>
    <property type="match status" value="1"/>
</dbReference>
<proteinExistence type="predicted"/>
<keyword evidence="1" id="KW-1133">Transmembrane helix</keyword>
<evidence type="ECO:0000259" key="2">
    <source>
        <dbReference type="Pfam" id="PF09922"/>
    </source>
</evidence>
<dbReference type="GO" id="GO:0016020">
    <property type="term" value="C:membrane"/>
    <property type="evidence" value="ECO:0007669"/>
    <property type="project" value="InterPro"/>
</dbReference>
<keyword evidence="1" id="KW-0812">Transmembrane</keyword>
<feature type="domain" description="Cell wall-active antibiotics response LiaF-like C-terminal" evidence="2">
    <location>
        <begin position="128"/>
        <end position="240"/>
    </location>
</feature>
<reference evidence="3 4" key="1">
    <citation type="journal article" date="2003" name="Int. J. Syst. Evol. Microbiol.">
        <title>Virgibacillus carmonensis sp. nov., Virgibacillus necropolis sp. nov. and Virgibacillus picturae sp. nov., three novel species isolated from deteriorated mural paintings, transfer of the species of the genus salibacillus to Virgibacillus, as Virgibacillus marismortui comb. nov. and Virgibacillus salexigens comb. nov., and emended description of the genus Virgibacillus.</title>
        <authorList>
            <person name="Heyrman J."/>
            <person name="Logan N.A."/>
            <person name="Busse H.J."/>
            <person name="Balcaen A."/>
            <person name="Lebbe L."/>
            <person name="Rodriguez-Diaz M."/>
            <person name="Swings J."/>
            <person name="De Vos P."/>
        </authorList>
    </citation>
    <scope>NUCLEOTIDE SEQUENCE [LARGE SCALE GENOMIC DNA]</scope>
    <source>
        <strain evidence="3 4">LMG 19488</strain>
    </source>
</reference>
<organism evidence="3 4">
    <name type="scientific">Virgibacillus necropolis</name>
    <dbReference type="NCBI Taxonomy" id="163877"/>
    <lineage>
        <taxon>Bacteria</taxon>
        <taxon>Bacillati</taxon>
        <taxon>Bacillota</taxon>
        <taxon>Bacilli</taxon>
        <taxon>Bacillales</taxon>
        <taxon>Bacillaceae</taxon>
        <taxon>Virgibacillus</taxon>
    </lineage>
</organism>
<dbReference type="PIRSF" id="PIRSF031509">
    <property type="entry name" value="Cell_wall_LiaF/YvqF"/>
    <property type="match status" value="1"/>
</dbReference>
<dbReference type="KEGG" id="vne:CFK40_07175"/>
<accession>A0A221MB39</accession>
<name>A0A221MB39_9BACI</name>
<dbReference type="OrthoDB" id="2351415at2"/>
<gene>
    <name evidence="3" type="ORF">CFK40_07175</name>
</gene>
<feature type="transmembrane region" description="Helical" evidence="1">
    <location>
        <begin position="12"/>
        <end position="45"/>
    </location>
</feature>
<protein>
    <recommendedName>
        <fullName evidence="2">Cell wall-active antibiotics response LiaF-like C-terminal domain-containing protein</fullName>
    </recommendedName>
</protein>
<keyword evidence="1" id="KW-0472">Membrane</keyword>
<keyword evidence="4" id="KW-1185">Reference proteome</keyword>
<dbReference type="InterPro" id="IPR024425">
    <property type="entry name" value="LiaF-like_C"/>
</dbReference>
<feature type="transmembrane region" description="Helical" evidence="1">
    <location>
        <begin position="57"/>
        <end position="89"/>
    </location>
</feature>
<dbReference type="InterPro" id="IPR016975">
    <property type="entry name" value="Cell_wall_LiaF"/>
</dbReference>
<dbReference type="InterPro" id="IPR047793">
    <property type="entry name" value="LiaF_C"/>
</dbReference>
<evidence type="ECO:0000256" key="1">
    <source>
        <dbReference type="SAM" id="Phobius"/>
    </source>
</evidence>
<sequence length="243" mass="27969">MFQRLSTDTLNWILIIGVILFIIEITFFGGGMIISALFFGLFIYVGWKRFYRLWGKVFFWIGIIGLAFAIFNMIAIRFLVLAGILLFIVNYSKSKKEPNYIQPSITSQEDGSQETIIKTKALFNHKVFGDQETADQAYQWHDINIHGVFGDRNIDLSNTVLQDETAVISIRHLVGNIAIYIPYEVEVSIHHSSVFGRAHIFGLHHQKLMNQSLLYRTEKYESTYPRVKIITSLLSGDIEVKRI</sequence>
<dbReference type="NCBIfam" id="NF040535">
    <property type="entry name" value="LiaF_C_term"/>
    <property type="match status" value="1"/>
</dbReference>
<evidence type="ECO:0000313" key="4">
    <source>
        <dbReference type="Proteomes" id="UP000204391"/>
    </source>
</evidence>
<dbReference type="RefSeq" id="WP_089531661.1">
    <property type="nucleotide sequence ID" value="NZ_CP022437.1"/>
</dbReference>
<evidence type="ECO:0000313" key="3">
    <source>
        <dbReference type="EMBL" id="ASN04810.1"/>
    </source>
</evidence>
<dbReference type="EMBL" id="CP022437">
    <property type="protein sequence ID" value="ASN04810.1"/>
    <property type="molecule type" value="Genomic_DNA"/>
</dbReference>
<dbReference type="Proteomes" id="UP000204391">
    <property type="component" value="Chromosome"/>
</dbReference>